<feature type="transmembrane region" description="Helical" evidence="1">
    <location>
        <begin position="194"/>
        <end position="219"/>
    </location>
</feature>
<dbReference type="Proteomes" id="UP000661112">
    <property type="component" value="Unassembled WGS sequence"/>
</dbReference>
<sequence length="265" mass="29330">MLQPLVSYLNLAAAYVRLNLKAHLEYRGAFITQVVAMVLNNVVWVTFWALFFQRFPVLRGWTVQDVITLWALAAAGFGLAHAVCGNALRLSSLIVRGQLDVWMLYPRTLLSHLLLGQMSATAWGDLLFGYGVYLFFVKPDLIHLLMFIALTISSAGAYVGFNVLAGSLSFYLGNSEGLAQQWRNAMLTFSTYPATLFEGWVKLLLYTLIPAGFVAYLPIEALRELSIVHTLLAVAGAIAVLLVGTVVFYHGLRRYASGNLMDMRG</sequence>
<evidence type="ECO:0000256" key="1">
    <source>
        <dbReference type="SAM" id="Phobius"/>
    </source>
</evidence>
<name>A0ABR8DDF6_9NOST</name>
<feature type="transmembrane region" description="Helical" evidence="1">
    <location>
        <begin position="142"/>
        <end position="173"/>
    </location>
</feature>
<keyword evidence="3" id="KW-1185">Reference proteome</keyword>
<dbReference type="Pfam" id="PF06182">
    <property type="entry name" value="ABC2_membrane_6"/>
    <property type="match status" value="1"/>
</dbReference>
<evidence type="ECO:0000313" key="3">
    <source>
        <dbReference type="Proteomes" id="UP000661112"/>
    </source>
</evidence>
<feature type="transmembrane region" description="Helical" evidence="1">
    <location>
        <begin position="30"/>
        <end position="52"/>
    </location>
</feature>
<accession>A0ABR8DDF6</accession>
<feature type="transmembrane region" description="Helical" evidence="1">
    <location>
        <begin position="109"/>
        <end position="136"/>
    </location>
</feature>
<reference evidence="2 3" key="1">
    <citation type="journal article" date="2020" name="ISME J.">
        <title>Comparative genomics reveals insights into cyanobacterial evolution and habitat adaptation.</title>
        <authorList>
            <person name="Chen M.Y."/>
            <person name="Teng W.K."/>
            <person name="Zhao L."/>
            <person name="Hu C.X."/>
            <person name="Zhou Y.K."/>
            <person name="Han B.P."/>
            <person name="Song L.R."/>
            <person name="Shu W.S."/>
        </authorList>
    </citation>
    <scope>NUCLEOTIDE SEQUENCE [LARGE SCALE GENOMIC DNA]</scope>
    <source>
        <strain evidence="2 3">FACHB-119</strain>
    </source>
</reference>
<dbReference type="PANTHER" id="PTHR36833:SF1">
    <property type="entry name" value="INTEGRAL MEMBRANE TRANSPORT PROTEIN"/>
    <property type="match status" value="1"/>
</dbReference>
<feature type="transmembrane region" description="Helical" evidence="1">
    <location>
        <begin position="231"/>
        <end position="252"/>
    </location>
</feature>
<dbReference type="InterPro" id="IPR010390">
    <property type="entry name" value="ABC-2_transporter-like"/>
</dbReference>
<protein>
    <submittedName>
        <fullName evidence="2">ABC-2 family transporter protein</fullName>
    </submittedName>
</protein>
<keyword evidence="1" id="KW-0812">Transmembrane</keyword>
<dbReference type="RefSeq" id="WP_190477844.1">
    <property type="nucleotide sequence ID" value="NZ_JACJSG010000047.1"/>
</dbReference>
<feature type="transmembrane region" description="Helical" evidence="1">
    <location>
        <begin position="67"/>
        <end position="88"/>
    </location>
</feature>
<keyword evidence="1" id="KW-0472">Membrane</keyword>
<gene>
    <name evidence="2" type="ORF">H6G83_27155</name>
</gene>
<organism evidence="2 3">
    <name type="scientific">Anabaena azotica FACHB-119</name>
    <dbReference type="NCBI Taxonomy" id="947527"/>
    <lineage>
        <taxon>Bacteria</taxon>
        <taxon>Bacillati</taxon>
        <taxon>Cyanobacteriota</taxon>
        <taxon>Cyanophyceae</taxon>
        <taxon>Nostocales</taxon>
        <taxon>Nostocaceae</taxon>
        <taxon>Anabaena</taxon>
        <taxon>Anabaena azotica</taxon>
    </lineage>
</organism>
<dbReference type="EMBL" id="JACJSG010000047">
    <property type="protein sequence ID" value="MBD2504247.1"/>
    <property type="molecule type" value="Genomic_DNA"/>
</dbReference>
<dbReference type="PANTHER" id="PTHR36833">
    <property type="entry name" value="SLR0610 PROTEIN-RELATED"/>
    <property type="match status" value="1"/>
</dbReference>
<proteinExistence type="predicted"/>
<evidence type="ECO:0000313" key="2">
    <source>
        <dbReference type="EMBL" id="MBD2504247.1"/>
    </source>
</evidence>
<comment type="caution">
    <text evidence="2">The sequence shown here is derived from an EMBL/GenBank/DDBJ whole genome shotgun (WGS) entry which is preliminary data.</text>
</comment>
<keyword evidence="1" id="KW-1133">Transmembrane helix</keyword>